<comment type="similarity">
    <text evidence="3">Belongs to the UbiH/COQ6 family.</text>
</comment>
<evidence type="ECO:0000256" key="1">
    <source>
        <dbReference type="ARBA" id="ARBA00001974"/>
    </source>
</evidence>
<keyword evidence="6" id="KW-0560">Oxidoreductase</keyword>
<evidence type="ECO:0000256" key="4">
    <source>
        <dbReference type="ARBA" id="ARBA00022630"/>
    </source>
</evidence>
<keyword evidence="10" id="KW-1185">Reference proteome</keyword>
<dbReference type="InterPro" id="IPR036188">
    <property type="entry name" value="FAD/NAD-bd_sf"/>
</dbReference>
<evidence type="ECO:0000256" key="2">
    <source>
        <dbReference type="ARBA" id="ARBA00004749"/>
    </source>
</evidence>
<dbReference type="GO" id="GO:0008681">
    <property type="term" value="F:2-octaprenyl-6-methoxyphenol hydroxylase activity"/>
    <property type="evidence" value="ECO:0007669"/>
    <property type="project" value="TreeGrafter"/>
</dbReference>
<evidence type="ECO:0000256" key="5">
    <source>
        <dbReference type="ARBA" id="ARBA00022827"/>
    </source>
</evidence>
<dbReference type="SUPFAM" id="SSF51905">
    <property type="entry name" value="FAD/NAD(P)-binding domain"/>
    <property type="match status" value="1"/>
</dbReference>
<comment type="pathway">
    <text evidence="2">Cofactor biosynthesis; ubiquinone biosynthesis.</text>
</comment>
<reference evidence="9" key="1">
    <citation type="submission" date="2021-04" db="EMBL/GenBank/DDBJ databases">
        <title>novel species isolated from subtropical streams in China.</title>
        <authorList>
            <person name="Lu H."/>
        </authorList>
    </citation>
    <scope>NUCLEOTIDE SEQUENCE</scope>
    <source>
        <strain evidence="9">FT137W</strain>
    </source>
</reference>
<evidence type="ECO:0000313" key="10">
    <source>
        <dbReference type="Proteomes" id="UP000678545"/>
    </source>
</evidence>
<dbReference type="InterPro" id="IPR002938">
    <property type="entry name" value="FAD-bd"/>
</dbReference>
<comment type="caution">
    <text evidence="9">The sequence shown here is derived from an EMBL/GenBank/DDBJ whole genome shotgun (WGS) entry which is preliminary data.</text>
</comment>
<evidence type="ECO:0000313" key="9">
    <source>
        <dbReference type="EMBL" id="MBR7799692.1"/>
    </source>
</evidence>
<evidence type="ECO:0000256" key="6">
    <source>
        <dbReference type="ARBA" id="ARBA00023002"/>
    </source>
</evidence>
<proteinExistence type="inferred from homology"/>
<dbReference type="RefSeq" id="WP_212674820.1">
    <property type="nucleotide sequence ID" value="NZ_JAGSPJ010000002.1"/>
</dbReference>
<dbReference type="PANTHER" id="PTHR43876:SF8">
    <property type="entry name" value="2-OCTAPRENYL-6-METHOXYPHENOL HYDROXYLASE"/>
    <property type="match status" value="1"/>
</dbReference>
<dbReference type="InterPro" id="IPR018168">
    <property type="entry name" value="Ubi_Hdrlase_CS"/>
</dbReference>
<dbReference type="Proteomes" id="UP000678545">
    <property type="component" value="Unassembled WGS sequence"/>
</dbReference>
<dbReference type="PRINTS" id="PR00420">
    <property type="entry name" value="RNGMNOXGNASE"/>
</dbReference>
<comment type="cofactor">
    <cofactor evidence="1">
        <name>FAD</name>
        <dbReference type="ChEBI" id="CHEBI:57692"/>
    </cofactor>
</comment>
<keyword evidence="5" id="KW-0274">FAD</keyword>
<gene>
    <name evidence="9" type="ORF">KDM90_06750</name>
</gene>
<dbReference type="InterPro" id="IPR010971">
    <property type="entry name" value="UbiH/COQ6"/>
</dbReference>
<accession>A0A941E256</accession>
<dbReference type="AlphaFoldDB" id="A0A941E256"/>
<evidence type="ECO:0000256" key="3">
    <source>
        <dbReference type="ARBA" id="ARBA00005349"/>
    </source>
</evidence>
<dbReference type="GO" id="GO:0071949">
    <property type="term" value="F:FAD binding"/>
    <property type="evidence" value="ECO:0007669"/>
    <property type="project" value="InterPro"/>
</dbReference>
<dbReference type="EMBL" id="JAGSPJ010000002">
    <property type="protein sequence ID" value="MBR7799692.1"/>
    <property type="molecule type" value="Genomic_DNA"/>
</dbReference>
<evidence type="ECO:0000256" key="7">
    <source>
        <dbReference type="ARBA" id="ARBA00023033"/>
    </source>
</evidence>
<sequence length="392" mass="42901">MKLQSFTASSSRIAICGAGPVGQALALMLYRCGVAAHDMVLFDAKTTEQASHDARSIALSFGSEQLLKQLGAPTERVTAIEEIHVSRRKHFGRSLLRASDYALPALGYVARYGDIVAPLEAALNSVGIQSIRPALVEHIEEQNQHVLLHLQDGRQFAAEYVIQAEGGTFAEQEQGIRHHDYQQTALIAHVTTSHPLAGRAFERFTEQGPLALLPQDTGYALVWCMRPSQVDQHLAMGDQEFLTALQIQFGDRLGQFIHSTKRVSFALGLNTQASATRRTVRIGNAAQTLHPVAGQGLNLGLRDAIGLAQFFSTQMSNLAVNNDTIDLHDFLNTRRIDRQWTIKLTDTMARIFASSADGSLLQSLLGLGLCAIDLVPPLKQSLAEQMMYGARH</sequence>
<protein>
    <submittedName>
        <fullName evidence="9">FAD-dependent monooxygenase</fullName>
    </submittedName>
</protein>
<dbReference type="Pfam" id="PF01494">
    <property type="entry name" value="FAD_binding_3"/>
    <property type="match status" value="1"/>
</dbReference>
<name>A0A941E256_9BURK</name>
<dbReference type="PROSITE" id="PS01304">
    <property type="entry name" value="UBIH"/>
    <property type="match status" value="1"/>
</dbReference>
<evidence type="ECO:0000259" key="8">
    <source>
        <dbReference type="Pfam" id="PF01494"/>
    </source>
</evidence>
<dbReference type="InterPro" id="IPR051205">
    <property type="entry name" value="UbiH/COQ6_monooxygenase"/>
</dbReference>
<dbReference type="NCBIfam" id="TIGR01988">
    <property type="entry name" value="Ubi-OHases"/>
    <property type="match status" value="1"/>
</dbReference>
<dbReference type="Gene3D" id="3.50.50.60">
    <property type="entry name" value="FAD/NAD(P)-binding domain"/>
    <property type="match status" value="2"/>
</dbReference>
<keyword evidence="7 9" id="KW-0503">Monooxygenase</keyword>
<feature type="domain" description="FAD-binding" evidence="8">
    <location>
        <begin position="13"/>
        <end position="312"/>
    </location>
</feature>
<dbReference type="GO" id="GO:0006744">
    <property type="term" value="P:ubiquinone biosynthetic process"/>
    <property type="evidence" value="ECO:0007669"/>
    <property type="project" value="InterPro"/>
</dbReference>
<keyword evidence="4" id="KW-0285">Flavoprotein</keyword>
<organism evidence="9 10">
    <name type="scientific">Undibacterium fentianense</name>
    <dbReference type="NCBI Taxonomy" id="2828728"/>
    <lineage>
        <taxon>Bacteria</taxon>
        <taxon>Pseudomonadati</taxon>
        <taxon>Pseudomonadota</taxon>
        <taxon>Betaproteobacteria</taxon>
        <taxon>Burkholderiales</taxon>
        <taxon>Oxalobacteraceae</taxon>
        <taxon>Undibacterium</taxon>
    </lineage>
</organism>
<dbReference type="PANTHER" id="PTHR43876">
    <property type="entry name" value="UBIQUINONE BIOSYNTHESIS MONOOXYGENASE COQ6, MITOCHONDRIAL"/>
    <property type="match status" value="1"/>
</dbReference>